<evidence type="ECO:0000313" key="6">
    <source>
        <dbReference type="EMBL" id="SSA59006.1"/>
    </source>
</evidence>
<keyword evidence="7" id="KW-1185">Reference proteome</keyword>
<sequence>MTSTLDPSWNDTHVEFDGDATLDDLFVQAARRNPTALAVSDSRGTSMTYEQLDDWSVRMAALLASIGVGEPSYVALLSSRDTWAVASLVGINRRGAAYLPLDPHWPRERLLALLTDLEVTAIVCGERELGLAQELAAIVPSVRATVCPAHQRAWNAGRLVEEQGVGALFDFVVESQSRIDAAGFTPRGGRAFDVTDLEGYVGRVSSIVAQGHPEGHVGHVLELGCGSGELVRALAPRSSRYVALDVSEASVDRVRRECGDLPDLTCIVGAAHDLSDLFPLRFETVLLASTVQFFPDVEYLRVVLHEAAQLLVPGGRLVLADLIDPIREPQAGLALSQETMTAMIREVLGDGCHVTVHERDEQSFPIPLGWRYDIDASIEASPPDLRRRVLTSADIERVAPVAPVVRGGSTRVAYAISTSGSTGHPKCVVVTHRSVVNLVRWLQRTYNVTHRDHLLFVTSFCFDLSVFDIFGSLASGARIRVAAEEEIVEPDTLIEVIVEDRITVWDSAPAMLGTVTPFLPLHDLRGSTLRLVLLSGDWVPMAMPGALHEAWPTADVVVLGGATECTVWSNHFLVTDIDPTWASIPYGVPIDNCRYYVLDADGRQCSVDQPGELYIAGECVAVGYAGDPTLSGAKFSADPFDPRPGERMYRTGDRARWRAGGWLEFLGRLDDQVKVRGYRVELGEVQSALATAPGVCAASVVAVSGPAGNRLAGFWVPDGTGPGDVRVVRDYLRSRIPAYMVPELLSPIAALPLTAAGKVDLRSLEALALEGNRA</sequence>
<protein>
    <submittedName>
        <fullName evidence="6">Amino acid adenylation domain-containing protein</fullName>
    </submittedName>
</protein>
<accession>A0A2Y9CAW7</accession>
<dbReference type="Gene3D" id="3.40.50.12780">
    <property type="entry name" value="N-terminal domain of ligase-like"/>
    <property type="match status" value="2"/>
</dbReference>
<evidence type="ECO:0000256" key="2">
    <source>
        <dbReference type="ARBA" id="ARBA00022598"/>
    </source>
</evidence>
<dbReference type="InterPro" id="IPR000873">
    <property type="entry name" value="AMP-dep_synth/lig_dom"/>
</dbReference>
<feature type="domain" description="Methyltransferase" evidence="5">
    <location>
        <begin position="220"/>
        <end position="315"/>
    </location>
</feature>
<comment type="pathway">
    <text evidence="1">Siderophore biosynthesis.</text>
</comment>
<feature type="domain" description="AMP-dependent synthetase/ligase" evidence="3">
    <location>
        <begin position="28"/>
        <end position="141"/>
    </location>
</feature>
<dbReference type="Proteomes" id="UP000250028">
    <property type="component" value="Unassembled WGS sequence"/>
</dbReference>
<dbReference type="Pfam" id="PF13193">
    <property type="entry name" value="AMP-binding_C"/>
    <property type="match status" value="1"/>
</dbReference>
<dbReference type="GO" id="GO:0005737">
    <property type="term" value="C:cytoplasm"/>
    <property type="evidence" value="ECO:0007669"/>
    <property type="project" value="TreeGrafter"/>
</dbReference>
<dbReference type="Pfam" id="PF00501">
    <property type="entry name" value="AMP-binding"/>
    <property type="match status" value="2"/>
</dbReference>
<dbReference type="RefSeq" id="WP_109689317.1">
    <property type="nucleotide sequence ID" value="NZ_QGDN01000002.1"/>
</dbReference>
<dbReference type="GO" id="GO:0031177">
    <property type="term" value="F:phosphopantetheine binding"/>
    <property type="evidence" value="ECO:0007669"/>
    <property type="project" value="TreeGrafter"/>
</dbReference>
<dbReference type="EMBL" id="UESZ01000002">
    <property type="protein sequence ID" value="SSA59006.1"/>
    <property type="molecule type" value="Genomic_DNA"/>
</dbReference>
<dbReference type="OrthoDB" id="2472181at2"/>
<organism evidence="6 7">
    <name type="scientific">Branchiibius hedensis</name>
    <dbReference type="NCBI Taxonomy" id="672460"/>
    <lineage>
        <taxon>Bacteria</taxon>
        <taxon>Bacillati</taxon>
        <taxon>Actinomycetota</taxon>
        <taxon>Actinomycetes</taxon>
        <taxon>Micrococcales</taxon>
        <taxon>Dermacoccaceae</taxon>
        <taxon>Branchiibius</taxon>
    </lineage>
</organism>
<gene>
    <name evidence="6" type="ORF">SAMN04489750_3811</name>
</gene>
<dbReference type="SUPFAM" id="SSF53335">
    <property type="entry name" value="S-adenosyl-L-methionine-dependent methyltransferases"/>
    <property type="match status" value="1"/>
</dbReference>
<evidence type="ECO:0000259" key="5">
    <source>
        <dbReference type="Pfam" id="PF13649"/>
    </source>
</evidence>
<dbReference type="PANTHER" id="PTHR45527:SF10">
    <property type="entry name" value="PYOCHELIN SYNTHASE PCHF"/>
    <property type="match status" value="1"/>
</dbReference>
<dbReference type="PANTHER" id="PTHR45527">
    <property type="entry name" value="NONRIBOSOMAL PEPTIDE SYNTHETASE"/>
    <property type="match status" value="1"/>
</dbReference>
<dbReference type="Gene3D" id="3.40.50.150">
    <property type="entry name" value="Vaccinia Virus protein VP39"/>
    <property type="match status" value="1"/>
</dbReference>
<reference evidence="7" key="1">
    <citation type="submission" date="2016-10" db="EMBL/GenBank/DDBJ databases">
        <authorList>
            <person name="Varghese N."/>
            <person name="Submissions S."/>
        </authorList>
    </citation>
    <scope>NUCLEOTIDE SEQUENCE [LARGE SCALE GENOMIC DNA]</scope>
    <source>
        <strain evidence="7">DSM 22951</strain>
    </source>
</reference>
<dbReference type="GO" id="GO:0043041">
    <property type="term" value="P:amino acid activation for nonribosomal peptide biosynthetic process"/>
    <property type="evidence" value="ECO:0007669"/>
    <property type="project" value="TreeGrafter"/>
</dbReference>
<evidence type="ECO:0000256" key="1">
    <source>
        <dbReference type="ARBA" id="ARBA00004924"/>
    </source>
</evidence>
<evidence type="ECO:0000259" key="3">
    <source>
        <dbReference type="Pfam" id="PF00501"/>
    </source>
</evidence>
<dbReference type="Gene3D" id="3.30.300.30">
    <property type="match status" value="1"/>
</dbReference>
<name>A0A2Y9CAW7_9MICO</name>
<evidence type="ECO:0000259" key="4">
    <source>
        <dbReference type="Pfam" id="PF13193"/>
    </source>
</evidence>
<feature type="domain" description="AMP-binding enzyme C-terminal" evidence="4">
    <location>
        <begin position="684"/>
        <end position="758"/>
    </location>
</feature>
<feature type="domain" description="AMP-dependent synthetase/ligase" evidence="3">
    <location>
        <begin position="401"/>
        <end position="624"/>
    </location>
</feature>
<dbReference type="AlphaFoldDB" id="A0A2Y9CAW7"/>
<dbReference type="InterPro" id="IPR029063">
    <property type="entry name" value="SAM-dependent_MTases_sf"/>
</dbReference>
<evidence type="ECO:0000313" key="7">
    <source>
        <dbReference type="Proteomes" id="UP000250028"/>
    </source>
</evidence>
<dbReference type="InterPro" id="IPR025110">
    <property type="entry name" value="AMP-bd_C"/>
</dbReference>
<proteinExistence type="predicted"/>
<keyword evidence="2" id="KW-0436">Ligase</keyword>
<dbReference type="CDD" id="cd02440">
    <property type="entry name" value="AdoMet_MTases"/>
    <property type="match status" value="1"/>
</dbReference>
<dbReference type="InterPro" id="IPR041698">
    <property type="entry name" value="Methyltransf_25"/>
</dbReference>
<dbReference type="GO" id="GO:0044550">
    <property type="term" value="P:secondary metabolite biosynthetic process"/>
    <property type="evidence" value="ECO:0007669"/>
    <property type="project" value="TreeGrafter"/>
</dbReference>
<dbReference type="SUPFAM" id="SSF56801">
    <property type="entry name" value="Acetyl-CoA synthetase-like"/>
    <property type="match status" value="1"/>
</dbReference>
<dbReference type="Pfam" id="PF13649">
    <property type="entry name" value="Methyltransf_25"/>
    <property type="match status" value="1"/>
</dbReference>
<dbReference type="InterPro" id="IPR042099">
    <property type="entry name" value="ANL_N_sf"/>
</dbReference>
<dbReference type="InterPro" id="IPR045851">
    <property type="entry name" value="AMP-bd_C_sf"/>
</dbReference>